<comment type="catalytic activity">
    <reaction evidence="9 10">
        <text>7-carboxy-7-carbaguanine + NH4(+) + 2 ATP = 7-cyano-7-carbaguanine + 2 AMP + 2 diphosphate + 2 H(+)</text>
        <dbReference type="Rhea" id="RHEA:27982"/>
        <dbReference type="ChEBI" id="CHEBI:15378"/>
        <dbReference type="ChEBI" id="CHEBI:28938"/>
        <dbReference type="ChEBI" id="CHEBI:30616"/>
        <dbReference type="ChEBI" id="CHEBI:33019"/>
        <dbReference type="ChEBI" id="CHEBI:45075"/>
        <dbReference type="ChEBI" id="CHEBI:61036"/>
        <dbReference type="ChEBI" id="CHEBI:456215"/>
        <dbReference type="EC" id="6.3.4.20"/>
    </reaction>
</comment>
<evidence type="ECO:0000256" key="1">
    <source>
        <dbReference type="ARBA" id="ARBA00005061"/>
    </source>
</evidence>
<dbReference type="RefSeq" id="WP_203717088.1">
    <property type="nucleotide sequence ID" value="NZ_BONE01000055.1"/>
</dbReference>
<evidence type="ECO:0000256" key="4">
    <source>
        <dbReference type="ARBA" id="ARBA00022741"/>
    </source>
</evidence>
<feature type="binding site" evidence="10">
    <location>
        <position position="214"/>
    </location>
    <ligand>
        <name>Zn(2+)</name>
        <dbReference type="ChEBI" id="CHEBI:29105"/>
    </ligand>
</feature>
<accession>A0ABQ4CY58</accession>
<feature type="binding site" evidence="10">
    <location>
        <position position="208"/>
    </location>
    <ligand>
        <name>Zn(2+)</name>
        <dbReference type="ChEBI" id="CHEBI:29105"/>
    </ligand>
</feature>
<evidence type="ECO:0000256" key="7">
    <source>
        <dbReference type="ARBA" id="ARBA00037993"/>
    </source>
</evidence>
<evidence type="ECO:0000256" key="8">
    <source>
        <dbReference type="ARBA" id="ARBA00039149"/>
    </source>
</evidence>
<gene>
    <name evidence="10 11" type="primary">queC</name>
    <name evidence="11" type="ORF">Asi02nite_57280</name>
</gene>
<organism evidence="11 12">
    <name type="scientific">Asanoa siamensis</name>
    <dbReference type="NCBI Taxonomy" id="926357"/>
    <lineage>
        <taxon>Bacteria</taxon>
        <taxon>Bacillati</taxon>
        <taxon>Actinomycetota</taxon>
        <taxon>Actinomycetes</taxon>
        <taxon>Micromonosporales</taxon>
        <taxon>Micromonosporaceae</taxon>
        <taxon>Asanoa</taxon>
    </lineage>
</organism>
<evidence type="ECO:0000313" key="12">
    <source>
        <dbReference type="Proteomes" id="UP000604117"/>
    </source>
</evidence>
<keyword evidence="10" id="KW-0671">Queuosine biosynthesis</keyword>
<feature type="binding site" evidence="10">
    <location>
        <position position="211"/>
    </location>
    <ligand>
        <name>Zn(2+)</name>
        <dbReference type="ChEBI" id="CHEBI:29105"/>
    </ligand>
</feature>
<dbReference type="InterPro" id="IPR014729">
    <property type="entry name" value="Rossmann-like_a/b/a_fold"/>
</dbReference>
<keyword evidence="6 10" id="KW-0067">ATP-binding</keyword>
<keyword evidence="5 10" id="KW-0862">Zinc</keyword>
<evidence type="ECO:0000313" key="11">
    <source>
        <dbReference type="EMBL" id="GIF76210.1"/>
    </source>
</evidence>
<dbReference type="EC" id="6.3.4.20" evidence="8 10"/>
<evidence type="ECO:0000256" key="2">
    <source>
        <dbReference type="ARBA" id="ARBA00022598"/>
    </source>
</evidence>
<comment type="pathway">
    <text evidence="1 10">Purine metabolism; 7-cyano-7-deazaguanine biosynthesis.</text>
</comment>
<dbReference type="PANTHER" id="PTHR42914:SF1">
    <property type="entry name" value="7-CYANO-7-DEAZAGUANINE SYNTHASE"/>
    <property type="match status" value="1"/>
</dbReference>
<keyword evidence="3 10" id="KW-0479">Metal-binding</keyword>
<name>A0ABQ4CY58_9ACTN</name>
<comment type="function">
    <text evidence="10">Catalyzes the ATP-dependent conversion of 7-carboxy-7-deazaguanine (CDG) to 7-cyano-7-deazaguanine (preQ(0)).</text>
</comment>
<comment type="cofactor">
    <cofactor evidence="10">
        <name>Zn(2+)</name>
        <dbReference type="ChEBI" id="CHEBI:29105"/>
    </cofactor>
    <text evidence="10">Binds 1 zinc ion per subunit.</text>
</comment>
<comment type="caution">
    <text evidence="11">The sequence shown here is derived from an EMBL/GenBank/DDBJ whole genome shotgun (WGS) entry which is preliminary data.</text>
</comment>
<dbReference type="CDD" id="cd01995">
    <property type="entry name" value="QueC-like"/>
    <property type="match status" value="1"/>
</dbReference>
<dbReference type="NCBIfam" id="TIGR00364">
    <property type="entry name" value="7-cyano-7-deazaguanine synthase QueC"/>
    <property type="match status" value="1"/>
</dbReference>
<evidence type="ECO:0000256" key="5">
    <source>
        <dbReference type="ARBA" id="ARBA00022833"/>
    </source>
</evidence>
<dbReference type="InterPro" id="IPR018317">
    <property type="entry name" value="QueC"/>
</dbReference>
<comment type="similarity">
    <text evidence="7 10">Belongs to the QueC family.</text>
</comment>
<evidence type="ECO:0000256" key="10">
    <source>
        <dbReference type="HAMAP-Rule" id="MF_01633"/>
    </source>
</evidence>
<dbReference type="EMBL" id="BONE01000055">
    <property type="protein sequence ID" value="GIF76210.1"/>
    <property type="molecule type" value="Genomic_DNA"/>
</dbReference>
<protein>
    <recommendedName>
        <fullName evidence="8 10">7-cyano-7-deazaguanine synthase</fullName>
        <ecNumber evidence="8 10">6.3.4.20</ecNumber>
    </recommendedName>
    <alternativeName>
        <fullName evidence="10">7-cyano-7-carbaguanine synthase</fullName>
    </alternativeName>
    <alternativeName>
        <fullName evidence="10">PreQ(0) synthase</fullName>
    </alternativeName>
    <alternativeName>
        <fullName evidence="10">Queuosine biosynthesis protein QueC</fullName>
    </alternativeName>
</protein>
<dbReference type="Gene3D" id="3.40.50.620">
    <property type="entry name" value="HUPs"/>
    <property type="match status" value="1"/>
</dbReference>
<dbReference type="PIRSF" id="PIRSF006293">
    <property type="entry name" value="ExsB"/>
    <property type="match status" value="1"/>
</dbReference>
<dbReference type="SUPFAM" id="SSF52402">
    <property type="entry name" value="Adenine nucleotide alpha hydrolases-like"/>
    <property type="match status" value="1"/>
</dbReference>
<evidence type="ECO:0000256" key="9">
    <source>
        <dbReference type="ARBA" id="ARBA00047890"/>
    </source>
</evidence>
<dbReference type="Proteomes" id="UP000604117">
    <property type="component" value="Unassembled WGS sequence"/>
</dbReference>
<dbReference type="PANTHER" id="PTHR42914">
    <property type="entry name" value="7-CYANO-7-DEAZAGUANINE SYNTHASE"/>
    <property type="match status" value="1"/>
</dbReference>
<feature type="binding site" evidence="10">
    <location>
        <begin position="19"/>
        <end position="29"/>
    </location>
    <ligand>
        <name>ATP</name>
        <dbReference type="ChEBI" id="CHEBI:30616"/>
    </ligand>
</feature>
<reference evidence="11 12" key="1">
    <citation type="submission" date="2021-01" db="EMBL/GenBank/DDBJ databases">
        <title>Whole genome shotgun sequence of Asanoa siamensis NBRC 107932.</title>
        <authorList>
            <person name="Komaki H."/>
            <person name="Tamura T."/>
        </authorList>
    </citation>
    <scope>NUCLEOTIDE SEQUENCE [LARGE SCALE GENOMIC DNA]</scope>
    <source>
        <strain evidence="11 12">NBRC 107932</strain>
    </source>
</reference>
<sequence length="237" mass="25637">MTEYHDLVRPKVTHAVTILSGGLDSTVLAYLLHRSGTRLTLLSFDYGQRHRTELSYARRTARALGAEHHVVDLSGVLPLLTGSALTDRTVDVPDGHYTDEAMRATVVPNRNAIMLDIAVARAVSAGADAVAFGAHAGDHPIYPDCRPVFVQAFEQMAVTANEGFADPRFRVLAPFMAEAKSDIVRVGAQLRVPFSDTWSCYKGGGVHCGTCGTCVERREAFEHARILDPTEYGAGVG</sequence>
<dbReference type="HAMAP" id="MF_01633">
    <property type="entry name" value="QueC"/>
    <property type="match status" value="1"/>
</dbReference>
<keyword evidence="4 10" id="KW-0547">Nucleotide-binding</keyword>
<dbReference type="Pfam" id="PF06508">
    <property type="entry name" value="QueC"/>
    <property type="match status" value="1"/>
</dbReference>
<feature type="binding site" evidence="10">
    <location>
        <position position="200"/>
    </location>
    <ligand>
        <name>Zn(2+)</name>
        <dbReference type="ChEBI" id="CHEBI:29105"/>
    </ligand>
</feature>
<keyword evidence="12" id="KW-1185">Reference proteome</keyword>
<keyword evidence="2 10" id="KW-0436">Ligase</keyword>
<proteinExistence type="inferred from homology"/>
<evidence type="ECO:0000256" key="6">
    <source>
        <dbReference type="ARBA" id="ARBA00022840"/>
    </source>
</evidence>
<evidence type="ECO:0000256" key="3">
    <source>
        <dbReference type="ARBA" id="ARBA00022723"/>
    </source>
</evidence>